<evidence type="ECO:0000256" key="5">
    <source>
        <dbReference type="PIRNR" id="PIRNR028998"/>
    </source>
</evidence>
<accession>A0A2P2HZE0</accession>
<dbReference type="GO" id="GO:0000811">
    <property type="term" value="C:GINS complex"/>
    <property type="evidence" value="ECO:0007669"/>
    <property type="project" value="TreeGrafter"/>
</dbReference>
<dbReference type="SUPFAM" id="SSF160059">
    <property type="entry name" value="PriA/YqbF domain"/>
    <property type="match status" value="1"/>
</dbReference>
<feature type="domain" description="DNA replication complex GINS protein PSF2 N-terminal" evidence="7">
    <location>
        <begin position="4"/>
        <end position="61"/>
    </location>
</feature>
<keyword evidence="4 5" id="KW-0539">Nucleus</keyword>
<dbReference type="Pfam" id="PF05916">
    <property type="entry name" value="Sld5"/>
    <property type="match status" value="1"/>
</dbReference>
<evidence type="ECO:0000256" key="1">
    <source>
        <dbReference type="ARBA" id="ARBA00004123"/>
    </source>
</evidence>
<sequence>MNAADGEFLAEREKIQIIPNFSHDKLYLIAGDVGPFVAGLPCEVPLWLAVNLRQRGKCRLVAPSWMDPDALTQKKEDEAQSKVFTEMPSQYYLAVAQLILTTAPQDVPNSQLVKTLVKDIWDLRISKLRSSVAEFVRESGRHARLYHLTPTELNTIQPVLPAALDQLHRLSSAAVTAASGGGDASSQQHDTSVL</sequence>
<dbReference type="CDD" id="cd21694">
    <property type="entry name" value="GINS_B_Psf2"/>
    <property type="match status" value="1"/>
</dbReference>
<evidence type="ECO:0000259" key="7">
    <source>
        <dbReference type="Pfam" id="PF25005"/>
    </source>
</evidence>
<dbReference type="AlphaFoldDB" id="A0A2P2HZE0"/>
<dbReference type="FunFam" id="3.40.5.50:FF:000001">
    <property type="entry name" value="DNA replication complex GINS protein PSF2"/>
    <property type="match status" value="1"/>
</dbReference>
<protein>
    <recommendedName>
        <fullName evidence="5">DNA replication complex GINS protein PSF2</fullName>
    </recommendedName>
</protein>
<keyword evidence="3 5" id="KW-0235">DNA replication</keyword>
<dbReference type="Gene3D" id="3.40.5.50">
    <property type="match status" value="1"/>
</dbReference>
<evidence type="ECO:0000256" key="2">
    <source>
        <dbReference type="ARBA" id="ARBA00010565"/>
    </source>
</evidence>
<dbReference type="EMBL" id="IACT01007756">
    <property type="protein sequence ID" value="LAC26869.1"/>
    <property type="molecule type" value="mRNA"/>
</dbReference>
<evidence type="ECO:0000256" key="3">
    <source>
        <dbReference type="ARBA" id="ARBA00022705"/>
    </source>
</evidence>
<reference evidence="9" key="1">
    <citation type="submission" date="2017-11" db="EMBL/GenBank/DDBJ databases">
        <title>The sensing device of the deep-sea amphipod.</title>
        <authorList>
            <person name="Kobayashi H."/>
            <person name="Nagahama T."/>
            <person name="Arai W."/>
            <person name="Sasagawa Y."/>
            <person name="Umeda M."/>
            <person name="Hayashi T."/>
            <person name="Nikaido I."/>
            <person name="Watanabe H."/>
            <person name="Oguri K."/>
            <person name="Kitazato H."/>
            <person name="Fujioka K."/>
            <person name="Kido Y."/>
            <person name="Takami H."/>
        </authorList>
    </citation>
    <scope>NUCLEOTIDE SEQUENCE</scope>
    <source>
        <tissue evidence="9">Whole body</tissue>
    </source>
</reference>
<dbReference type="PANTHER" id="PTHR12772">
    <property type="entry name" value="DNA REPLICATION COMPLEX GINS PROTEIN PSF2"/>
    <property type="match status" value="1"/>
</dbReference>
<comment type="subunit">
    <text evidence="5">Component of the GINS complex.</text>
</comment>
<comment type="subcellular location">
    <subcellularLocation>
        <location evidence="1 5">Nucleus</location>
    </subcellularLocation>
</comment>
<dbReference type="EMBL" id="IACF01001444">
    <property type="protein sequence ID" value="LAB67144.1"/>
    <property type="molecule type" value="mRNA"/>
</dbReference>
<reference evidence="8" key="2">
    <citation type="journal article" date="2018" name="Biosci. Biotechnol. Biochem.">
        <title>Polysaccharide hydrolase of the hadal zone amphipods Hirondellea gigas.</title>
        <authorList>
            <person name="Kobayashi H."/>
            <person name="Nagahama T."/>
            <person name="Arai W."/>
            <person name="Sasagawa Y."/>
            <person name="Umeda M."/>
            <person name="Hayashi T."/>
            <person name="Nikaido I."/>
            <person name="Watanabe H."/>
            <person name="Oguri K."/>
            <person name="Kitazato H."/>
            <person name="Fujioka K."/>
            <person name="Kido Y."/>
            <person name="Takami H."/>
        </authorList>
    </citation>
    <scope>NUCLEOTIDE SEQUENCE</scope>
    <source>
        <tissue evidence="8">Whole body</tissue>
    </source>
</reference>
<evidence type="ECO:0000256" key="4">
    <source>
        <dbReference type="ARBA" id="ARBA00023242"/>
    </source>
</evidence>
<proteinExistence type="evidence at transcript level"/>
<dbReference type="GO" id="GO:0071162">
    <property type="term" value="C:CMG complex"/>
    <property type="evidence" value="ECO:0007669"/>
    <property type="project" value="UniProtKB-ARBA"/>
</dbReference>
<dbReference type="PIRSF" id="PIRSF028998">
    <property type="entry name" value="GINS_Psf2_subgr"/>
    <property type="match status" value="1"/>
</dbReference>
<evidence type="ECO:0000313" key="8">
    <source>
        <dbReference type="EMBL" id="LAB67144.1"/>
    </source>
</evidence>
<dbReference type="GO" id="GO:0006260">
    <property type="term" value="P:DNA replication"/>
    <property type="evidence" value="ECO:0007669"/>
    <property type="project" value="UniProtKB-KW"/>
</dbReference>
<evidence type="ECO:0000313" key="9">
    <source>
        <dbReference type="EMBL" id="LAC26869.1"/>
    </source>
</evidence>
<dbReference type="Gene3D" id="1.20.58.1020">
    <property type="match status" value="1"/>
</dbReference>
<organism evidence="8">
    <name type="scientific">Hirondellea gigas</name>
    <dbReference type="NCBI Taxonomy" id="1518452"/>
    <lineage>
        <taxon>Eukaryota</taxon>
        <taxon>Metazoa</taxon>
        <taxon>Ecdysozoa</taxon>
        <taxon>Arthropoda</taxon>
        <taxon>Crustacea</taxon>
        <taxon>Multicrustacea</taxon>
        <taxon>Malacostraca</taxon>
        <taxon>Eumalacostraca</taxon>
        <taxon>Peracarida</taxon>
        <taxon>Amphipoda</taxon>
        <taxon>Amphilochidea</taxon>
        <taxon>Lysianassida</taxon>
        <taxon>Lysianassidira</taxon>
        <taxon>Lysianassoidea</taxon>
        <taxon>Lysianassidae</taxon>
        <taxon>Hirondellea</taxon>
    </lineage>
</organism>
<dbReference type="SUPFAM" id="SSF158573">
    <property type="entry name" value="GINS helical bundle-like"/>
    <property type="match status" value="1"/>
</dbReference>
<dbReference type="InterPro" id="IPR036224">
    <property type="entry name" value="GINS_bundle-like_dom_sf"/>
</dbReference>
<feature type="domain" description="GINS subunit" evidence="6">
    <location>
        <begin position="65"/>
        <end position="164"/>
    </location>
</feature>
<evidence type="ECO:0000259" key="6">
    <source>
        <dbReference type="Pfam" id="PF05916"/>
    </source>
</evidence>
<name>A0A2P2HZE0_9CRUS</name>
<dbReference type="GO" id="GO:0000727">
    <property type="term" value="P:double-strand break repair via break-induced replication"/>
    <property type="evidence" value="ECO:0007669"/>
    <property type="project" value="TreeGrafter"/>
</dbReference>
<dbReference type="Pfam" id="PF25005">
    <property type="entry name" value="PSF2_N"/>
    <property type="match status" value="1"/>
</dbReference>
<dbReference type="InterPro" id="IPR056784">
    <property type="entry name" value="PSF2_N"/>
</dbReference>
<dbReference type="PANTHER" id="PTHR12772:SF0">
    <property type="entry name" value="DNA REPLICATION COMPLEX GINS PROTEIN PSF2"/>
    <property type="match status" value="1"/>
</dbReference>
<dbReference type="InterPro" id="IPR021151">
    <property type="entry name" value="GINS_A"/>
</dbReference>
<dbReference type="CDD" id="cd11712">
    <property type="entry name" value="GINS_A_psf2"/>
    <property type="match status" value="1"/>
</dbReference>
<dbReference type="InterPro" id="IPR007257">
    <property type="entry name" value="GINS_Psf2"/>
</dbReference>
<comment type="similarity">
    <text evidence="2 5">Belongs to the GINS2/PSF2 family.</text>
</comment>
<dbReference type="FunFam" id="1.20.58.1020:FF:000001">
    <property type="entry name" value="DNA replication complex GINS protein PSF2"/>
    <property type="match status" value="1"/>
</dbReference>